<evidence type="ECO:0000313" key="2">
    <source>
        <dbReference type="Proteomes" id="UP000076096"/>
    </source>
</evidence>
<accession>A0A143BSN7</accession>
<gene>
    <name evidence="1" type="ORF">A4E84_00340</name>
</gene>
<dbReference type="Proteomes" id="UP000076096">
    <property type="component" value="Chromosome"/>
</dbReference>
<dbReference type="RefSeq" id="WP_062924611.1">
    <property type="nucleotide sequence ID" value="NZ_CP015098.1"/>
</dbReference>
<evidence type="ECO:0000313" key="1">
    <source>
        <dbReference type="EMBL" id="AMW08133.1"/>
    </source>
</evidence>
<name>A0A143BSN7_9ACTN</name>
<protein>
    <submittedName>
        <fullName evidence="1">Uncharacterized protein</fullName>
    </submittedName>
</protein>
<dbReference type="AlphaFoldDB" id="A0A143BSN7"/>
<dbReference type="EMBL" id="CP015098">
    <property type="protein sequence ID" value="AMW08133.1"/>
    <property type="molecule type" value="Genomic_DNA"/>
</dbReference>
<organism evidence="1 2">
    <name type="scientific">Streptomyces qaidamensis</name>
    <dbReference type="NCBI Taxonomy" id="1783515"/>
    <lineage>
        <taxon>Bacteria</taxon>
        <taxon>Bacillati</taxon>
        <taxon>Actinomycetota</taxon>
        <taxon>Actinomycetes</taxon>
        <taxon>Kitasatosporales</taxon>
        <taxon>Streptomycetaceae</taxon>
        <taxon>Streptomyces</taxon>
        <taxon>Streptomyces aurantiacus group</taxon>
    </lineage>
</organism>
<dbReference type="KEGG" id="stsi:A4E84_00340"/>
<reference evidence="2" key="1">
    <citation type="submission" date="2016-04" db="EMBL/GenBank/DDBJ databases">
        <authorList>
            <person name="Zhang B."/>
        </authorList>
    </citation>
    <scope>NUCLEOTIDE SEQUENCE [LARGE SCALE GENOMIC DNA]</scope>
    <source>
        <strain evidence="2">S10</strain>
    </source>
</reference>
<keyword evidence="2" id="KW-1185">Reference proteome</keyword>
<proteinExistence type="predicted"/>
<sequence>MRERRPRLGVTGYFVAWGVQELLGADQVRKVVEHGEKCGQPGAADPIVCHLCDQHIDVTREREVHLGLVLIETPHPGRPRPMETMVPVWTHERCGRARVWAWSQLSLERRRRGLPVDTWRNTRSERAP</sequence>